<evidence type="ECO:0000313" key="3">
    <source>
        <dbReference type="Proteomes" id="UP000524492"/>
    </source>
</evidence>
<evidence type="ECO:0000313" key="2">
    <source>
        <dbReference type="EMBL" id="MBB4192663.1"/>
    </source>
</evidence>
<dbReference type="EMBL" id="JACIFV010000008">
    <property type="protein sequence ID" value="MBB4192663.1"/>
    <property type="molecule type" value="Genomic_DNA"/>
</dbReference>
<evidence type="ECO:0000256" key="1">
    <source>
        <dbReference type="SAM" id="SignalP"/>
    </source>
</evidence>
<accession>A0A7W6Q8L0</accession>
<sequence length="132" mass="15366">MFNVPKYLIAFYMSLAMQTASAQTVEPGRCYNEMADVIATIDAVMSREKADISGYSKRLQQRLPKGPCDIEAIRAVARSSPHFRWHKIGKMSDMFRFSNEELVSDFWIDLNTKEIPQDSLWIRVKKTEYDYE</sequence>
<dbReference type="AlphaFoldDB" id="A0A7W6Q8L0"/>
<keyword evidence="3" id="KW-1185">Reference proteome</keyword>
<dbReference type="RefSeq" id="WP_184456851.1">
    <property type="nucleotide sequence ID" value="NZ_JACIFV010000008.1"/>
</dbReference>
<feature type="chain" id="PRO_5030508570" evidence="1">
    <location>
        <begin position="23"/>
        <end position="132"/>
    </location>
</feature>
<keyword evidence="1" id="KW-0732">Signal</keyword>
<comment type="caution">
    <text evidence="2">The sequence shown here is derived from an EMBL/GenBank/DDBJ whole genome shotgun (WGS) entry which is preliminary data.</text>
</comment>
<proteinExistence type="predicted"/>
<protein>
    <submittedName>
        <fullName evidence="2">Uncharacterized protein</fullName>
    </submittedName>
</protein>
<reference evidence="2 3" key="1">
    <citation type="submission" date="2020-08" db="EMBL/GenBank/DDBJ databases">
        <title>Genomic Encyclopedia of Type Strains, Phase IV (KMG-V): Genome sequencing to study the core and pangenomes of soil and plant-associated prokaryotes.</title>
        <authorList>
            <person name="Whitman W."/>
        </authorList>
    </citation>
    <scope>NUCLEOTIDE SEQUENCE [LARGE SCALE GENOMIC DNA]</scope>
    <source>
        <strain evidence="2 3">SEMIA 4074</strain>
    </source>
</reference>
<dbReference type="Proteomes" id="UP000524492">
    <property type="component" value="Unassembled WGS sequence"/>
</dbReference>
<name>A0A7W6Q8L0_9HYPH</name>
<gene>
    <name evidence="2" type="ORF">GGD53_002821</name>
</gene>
<organism evidence="2 3">
    <name type="scientific">Rhizobium aethiopicum</name>
    <dbReference type="NCBI Taxonomy" id="1138170"/>
    <lineage>
        <taxon>Bacteria</taxon>
        <taxon>Pseudomonadati</taxon>
        <taxon>Pseudomonadota</taxon>
        <taxon>Alphaproteobacteria</taxon>
        <taxon>Hyphomicrobiales</taxon>
        <taxon>Rhizobiaceae</taxon>
        <taxon>Rhizobium/Agrobacterium group</taxon>
        <taxon>Rhizobium</taxon>
    </lineage>
</organism>
<feature type="signal peptide" evidence="1">
    <location>
        <begin position="1"/>
        <end position="22"/>
    </location>
</feature>